<comment type="caution">
    <text evidence="1">The sequence shown here is derived from an EMBL/GenBank/DDBJ whole genome shotgun (WGS) entry which is preliminary data.</text>
</comment>
<gene>
    <name evidence="1" type="ORF">R3O81_00875</name>
</gene>
<reference evidence="1" key="1">
    <citation type="submission" date="2023-09" db="EMBL/GenBank/DDBJ databases">
        <title>Upregulation of the cfiA carbapenemase gene in a Bacteroides hominis strain by the novel integrative and conjugative element Tn7563.</title>
        <authorList>
            <person name="Stubhaug T."/>
            <person name="Zecic N."/>
            <person name="Skaare D."/>
        </authorList>
    </citation>
    <scope>NUCLEOTIDE SEQUENCE [LARGE SCALE GENOMIC DNA]</scope>
    <source>
        <strain evidence="1">Tbg-245</strain>
    </source>
</reference>
<dbReference type="Proteomes" id="UP001185704">
    <property type="component" value="Unassembled WGS sequence"/>
</dbReference>
<sequence length="45" mass="4852">MFGIDMPFTVGGYNAVHPVIGDHIGIDDESVGIGQFLPGAEFRFQ</sequence>
<dbReference type="EMBL" id="JAWLJK010000001">
    <property type="protein sequence ID" value="MDV6162637.1"/>
    <property type="molecule type" value="Genomic_DNA"/>
</dbReference>
<accession>A0ABU4A351</accession>
<protein>
    <submittedName>
        <fullName evidence="1">Uncharacterized protein</fullName>
    </submittedName>
</protein>
<organism evidence="1 2">
    <name type="scientific">Bacteroides hominis</name>
    <dbReference type="NCBI Taxonomy" id="2763023"/>
    <lineage>
        <taxon>Bacteria</taxon>
        <taxon>Pseudomonadati</taxon>
        <taxon>Bacteroidota</taxon>
        <taxon>Bacteroidia</taxon>
        <taxon>Bacteroidales</taxon>
        <taxon>Bacteroidaceae</taxon>
        <taxon>Bacteroides</taxon>
    </lineage>
</organism>
<proteinExistence type="predicted"/>
<keyword evidence="2" id="KW-1185">Reference proteome</keyword>
<evidence type="ECO:0000313" key="2">
    <source>
        <dbReference type="Proteomes" id="UP001185704"/>
    </source>
</evidence>
<evidence type="ECO:0000313" key="1">
    <source>
        <dbReference type="EMBL" id="MDV6162637.1"/>
    </source>
</evidence>
<name>A0ABU4A351_9BACE</name>